<gene>
    <name evidence="2" type="ORF">SAMN04244553_2231</name>
</gene>
<dbReference type="EMBL" id="OBEG01000002">
    <property type="protein sequence ID" value="SNY80659.1"/>
    <property type="molecule type" value="Genomic_DNA"/>
</dbReference>
<feature type="compositionally biased region" description="Basic residues" evidence="1">
    <location>
        <begin position="1"/>
        <end position="12"/>
    </location>
</feature>
<keyword evidence="3" id="KW-1185">Reference proteome</keyword>
<reference evidence="2 3" key="1">
    <citation type="submission" date="2017-09" db="EMBL/GenBank/DDBJ databases">
        <authorList>
            <person name="Ehlers B."/>
            <person name="Leendertz F.H."/>
        </authorList>
    </citation>
    <scope>NUCLEOTIDE SEQUENCE [LARGE SCALE GENOMIC DNA]</scope>
    <source>
        <strain evidence="2 3">DSM 45537</strain>
    </source>
</reference>
<dbReference type="Proteomes" id="UP000219565">
    <property type="component" value="Unassembled WGS sequence"/>
</dbReference>
<accession>A0A285L6S7</accession>
<dbReference type="AlphaFoldDB" id="A0A285L6S7"/>
<organism evidence="2 3">
    <name type="scientific">Nocardia amikacinitolerans</name>
    <dbReference type="NCBI Taxonomy" id="756689"/>
    <lineage>
        <taxon>Bacteria</taxon>
        <taxon>Bacillati</taxon>
        <taxon>Actinomycetota</taxon>
        <taxon>Actinomycetes</taxon>
        <taxon>Mycobacteriales</taxon>
        <taxon>Nocardiaceae</taxon>
        <taxon>Nocardia</taxon>
    </lineage>
</organism>
<protein>
    <submittedName>
        <fullName evidence="2">Uncharacterized protein</fullName>
    </submittedName>
</protein>
<feature type="region of interest" description="Disordered" evidence="1">
    <location>
        <begin position="1"/>
        <end position="55"/>
    </location>
</feature>
<name>A0A285L6S7_9NOCA</name>
<proteinExistence type="predicted"/>
<sequence length="55" mass="6322">MSRRRGRRRPTGRKSWELRAPGHVRPTVHPNPAGANQKPWAGVMCVPPQAREDRR</sequence>
<evidence type="ECO:0000313" key="3">
    <source>
        <dbReference type="Proteomes" id="UP000219565"/>
    </source>
</evidence>
<dbReference type="STRING" id="1379680.GCA_001612615_04771"/>
<evidence type="ECO:0000313" key="2">
    <source>
        <dbReference type="EMBL" id="SNY80659.1"/>
    </source>
</evidence>
<evidence type="ECO:0000256" key="1">
    <source>
        <dbReference type="SAM" id="MobiDB-lite"/>
    </source>
</evidence>
<dbReference type="RefSeq" id="WP_157107863.1">
    <property type="nucleotide sequence ID" value="NZ_JAMTCV010000001.1"/>
</dbReference>